<keyword evidence="1" id="KW-1133">Transmembrane helix</keyword>
<reference evidence="2 3" key="1">
    <citation type="submission" date="2020-08" db="EMBL/GenBank/DDBJ databases">
        <title>Genomic Encyclopedia of Type Strains, Phase IV (KMG-IV): sequencing the most valuable type-strain genomes for metagenomic binning, comparative biology and taxonomic classification.</title>
        <authorList>
            <person name="Goeker M."/>
        </authorList>
    </citation>
    <scope>NUCLEOTIDE SEQUENCE [LARGE SCALE GENOMIC DNA]</scope>
    <source>
        <strain evidence="2 3">DSM 103526</strain>
    </source>
</reference>
<comment type="caution">
    <text evidence="2">The sequence shown here is derived from an EMBL/GenBank/DDBJ whole genome shotgun (WGS) entry which is preliminary data.</text>
</comment>
<protein>
    <submittedName>
        <fullName evidence="2">Uncharacterized protein</fullName>
    </submittedName>
</protein>
<sequence>MDEKKMAKIEERLEKIALDLEKVKLAEYVEIMNNPKKLLYTNFISGLARGLGTAIGLTVLAAILFYILKQTVNLPLIGQYIADLLDIIENYR</sequence>
<organism evidence="2 3">
    <name type="scientific">Anaerosolibacter carboniphilus</name>
    <dbReference type="NCBI Taxonomy" id="1417629"/>
    <lineage>
        <taxon>Bacteria</taxon>
        <taxon>Bacillati</taxon>
        <taxon>Bacillota</taxon>
        <taxon>Clostridia</taxon>
        <taxon>Peptostreptococcales</taxon>
        <taxon>Thermotaleaceae</taxon>
        <taxon>Anaerosolibacter</taxon>
    </lineage>
</organism>
<keyword evidence="1" id="KW-0812">Transmembrane</keyword>
<evidence type="ECO:0000313" key="2">
    <source>
        <dbReference type="EMBL" id="MBB6216970.1"/>
    </source>
</evidence>
<dbReference type="Proteomes" id="UP000579281">
    <property type="component" value="Unassembled WGS sequence"/>
</dbReference>
<dbReference type="Pfam" id="PF18910">
    <property type="entry name" value="DUF5665"/>
    <property type="match status" value="1"/>
</dbReference>
<keyword evidence="1" id="KW-0472">Membrane</keyword>
<proteinExistence type="predicted"/>
<dbReference type="InterPro" id="IPR043723">
    <property type="entry name" value="DUF5665"/>
</dbReference>
<dbReference type="AlphaFoldDB" id="A0A841KYB9"/>
<accession>A0A841KYB9</accession>
<keyword evidence="3" id="KW-1185">Reference proteome</keyword>
<feature type="transmembrane region" description="Helical" evidence="1">
    <location>
        <begin position="46"/>
        <end position="68"/>
    </location>
</feature>
<gene>
    <name evidence="2" type="ORF">HNQ80_003075</name>
</gene>
<dbReference type="EMBL" id="JACHEN010000019">
    <property type="protein sequence ID" value="MBB6216970.1"/>
    <property type="molecule type" value="Genomic_DNA"/>
</dbReference>
<name>A0A841KYB9_9FIRM</name>
<dbReference type="RefSeq" id="WP_184311490.1">
    <property type="nucleotide sequence ID" value="NZ_JACHEN010000019.1"/>
</dbReference>
<evidence type="ECO:0000256" key="1">
    <source>
        <dbReference type="SAM" id="Phobius"/>
    </source>
</evidence>
<evidence type="ECO:0000313" key="3">
    <source>
        <dbReference type="Proteomes" id="UP000579281"/>
    </source>
</evidence>